<organism evidence="1 2">
    <name type="scientific">Methanothrix harundinacea (strain 6Ac)</name>
    <name type="common">Methanosaeta harundinacea</name>
    <dbReference type="NCBI Taxonomy" id="1110509"/>
    <lineage>
        <taxon>Archaea</taxon>
        <taxon>Methanobacteriati</taxon>
        <taxon>Methanobacteriota</taxon>
        <taxon>Stenosarchaea group</taxon>
        <taxon>Methanomicrobia</taxon>
        <taxon>Methanotrichales</taxon>
        <taxon>Methanotrichaceae</taxon>
        <taxon>Methanothrix</taxon>
    </lineage>
</organism>
<accession>G7WKV5</accession>
<dbReference type="KEGG" id="mhi:Mhar_0765"/>
<reference evidence="1 2" key="1">
    <citation type="journal article" date="2012" name="PLoS ONE">
        <title>The genome characteristics and predicted function of methyl-group oxidation pathway in the obligate aceticlastic methanogens, Methanosaeta spp.</title>
        <authorList>
            <person name="Zhu J."/>
            <person name="Zheng H."/>
            <person name="Ai G."/>
            <person name="Zhang G."/>
            <person name="Liu D."/>
            <person name="Liu X."/>
            <person name="Dong X."/>
        </authorList>
    </citation>
    <scope>NUCLEOTIDE SEQUENCE [LARGE SCALE GENOMIC DNA]</scope>
    <source>
        <strain evidence="1 2">6Ac</strain>
    </source>
</reference>
<gene>
    <name evidence="1" type="ordered locus">Mhar_0765</name>
</gene>
<dbReference type="HOGENOM" id="CLU_074506_0_0_2"/>
<name>G7WKV5_METH6</name>
<evidence type="ECO:0000313" key="1">
    <source>
        <dbReference type="EMBL" id="AET64138.1"/>
    </source>
</evidence>
<dbReference type="AlphaFoldDB" id="G7WKV5"/>
<evidence type="ECO:0000313" key="2">
    <source>
        <dbReference type="Proteomes" id="UP000005877"/>
    </source>
</evidence>
<sequence length="366" mass="41181">MYALFNIKISEDGMKMSGVGTIMRIWPLLLVLLAISGPAWAANNPDGYYVKNEQVFEQDVEGQGYVMVYQRVNTESLQLKNYLHGSGTMDGATLIYSNQSSVSGDYNDRNTWVYESWKTEKKGNKTICSSTCDPYKGCEKPHAENITFLEQNEMTYAPVAMAYGTGYYAENPIVFNSKLKERTEAKNYDGSCSDEGVSMVHQIEYASAFKKDIGVTLKNIDKWPPTGYYSLKPTKGSSLTKMKIEEEVTEGTVHIGQLVTRALPYDTKTNKPTTRSLYGLKNPLVEIDENYIGTFKITKNMEICTSCTGSKPRDDWLSCCIGGYGSMQDSDKLWGEEEIFDCTCREKAWGQAWNDTSKAQYCEDCK</sequence>
<dbReference type="GeneID" id="12509934"/>
<keyword evidence="2" id="KW-1185">Reference proteome</keyword>
<dbReference type="RefSeq" id="WP_014586323.1">
    <property type="nucleotide sequence ID" value="NC_017527.1"/>
</dbReference>
<dbReference type="Proteomes" id="UP000005877">
    <property type="component" value="Chromosome"/>
</dbReference>
<dbReference type="EMBL" id="CP003117">
    <property type="protein sequence ID" value="AET64138.1"/>
    <property type="molecule type" value="Genomic_DNA"/>
</dbReference>
<proteinExistence type="predicted"/>
<protein>
    <submittedName>
        <fullName evidence="1">Uncharacterized protein</fullName>
    </submittedName>
</protein>
<dbReference type="PATRIC" id="fig|1110509.7.peg.852"/>
<dbReference type="OrthoDB" id="379358at2157"/>